<dbReference type="Pfam" id="PF13810">
    <property type="entry name" value="DUF4185"/>
    <property type="match status" value="1"/>
</dbReference>
<accession>A0A1Q9LD60</accession>
<sequence length="311" mass="34250">MRSERVATITGHGSRNGCAGRVHATDLGICWASRDRVFIVFGDTYGPAWGGSGAGPRTDPDWRCNVLAVADGDLAFSRVIADGGQVLARDADSEEETVIPCSGIEIGGVHYLHYMSVRNWGARGKWFTNYAGIAHSTDDGETWHKPRRAWWVNRAEHDHPFQMGAFALAGDWLHLLGTPNGRWGDACLARVDPAYLLEPAAYQYWTGSSWAERDPFLARPVLPGPVAELSVRYSPRAGRWLAMHLDEARSVIVLRTAPELTGPWSPGEVVATGAEYPGLYGGFLLPDDGPDIRWTMSQWESYNVSLMRTPL</sequence>
<organism evidence="2 3">
    <name type="scientific">Actinokineospora bangkokensis</name>
    <dbReference type="NCBI Taxonomy" id="1193682"/>
    <lineage>
        <taxon>Bacteria</taxon>
        <taxon>Bacillati</taxon>
        <taxon>Actinomycetota</taxon>
        <taxon>Actinomycetes</taxon>
        <taxon>Pseudonocardiales</taxon>
        <taxon>Pseudonocardiaceae</taxon>
        <taxon>Actinokineospora</taxon>
    </lineage>
</organism>
<dbReference type="EMBL" id="MKQR01000028">
    <property type="protein sequence ID" value="OLR89971.1"/>
    <property type="molecule type" value="Genomic_DNA"/>
</dbReference>
<keyword evidence="3" id="KW-1185">Reference proteome</keyword>
<evidence type="ECO:0000313" key="3">
    <source>
        <dbReference type="Proteomes" id="UP000186040"/>
    </source>
</evidence>
<dbReference type="RefSeq" id="WP_075978180.1">
    <property type="nucleotide sequence ID" value="NZ_MKQR01000028.1"/>
</dbReference>
<comment type="caution">
    <text evidence="2">The sequence shown here is derived from an EMBL/GenBank/DDBJ whole genome shotgun (WGS) entry which is preliminary data.</text>
</comment>
<reference evidence="2 3" key="1">
    <citation type="submission" date="2016-10" db="EMBL/GenBank/DDBJ databases">
        <title>The Draft Genome Sequence of Actinokineospora bangkokensis 44EHWT reveals the biosynthetic pathway of antifungal compounds Thailandins with unusual extender unit butylmalonyl-CoA.</title>
        <authorList>
            <person name="Greule A."/>
            <person name="Intra B."/>
            <person name="Flemming S."/>
            <person name="Rommel M.G."/>
            <person name="Panbangred W."/>
            <person name="Bechthold A."/>
        </authorList>
    </citation>
    <scope>NUCLEOTIDE SEQUENCE [LARGE SCALE GENOMIC DNA]</scope>
    <source>
        <strain evidence="2 3">44EHW</strain>
    </source>
</reference>
<protein>
    <recommendedName>
        <fullName evidence="1">DUF4185 domain-containing protein</fullName>
    </recommendedName>
</protein>
<dbReference type="InterPro" id="IPR025442">
    <property type="entry name" value="DUF4185"/>
</dbReference>
<feature type="domain" description="DUF4185" evidence="1">
    <location>
        <begin position="21"/>
        <end position="308"/>
    </location>
</feature>
<dbReference type="Proteomes" id="UP000186040">
    <property type="component" value="Unassembled WGS sequence"/>
</dbReference>
<name>A0A1Q9LD60_9PSEU</name>
<dbReference type="OrthoDB" id="284233at2"/>
<gene>
    <name evidence="2" type="ORF">BJP25_03025</name>
</gene>
<proteinExistence type="predicted"/>
<dbReference type="AlphaFoldDB" id="A0A1Q9LD60"/>
<evidence type="ECO:0000259" key="1">
    <source>
        <dbReference type="Pfam" id="PF13810"/>
    </source>
</evidence>
<evidence type="ECO:0000313" key="2">
    <source>
        <dbReference type="EMBL" id="OLR89971.1"/>
    </source>
</evidence>
<dbReference type="STRING" id="1193682.BJP25_03025"/>